<proteinExistence type="predicted"/>
<organism evidence="1 2">
    <name type="scientific">Lentinula aciculospora</name>
    <dbReference type="NCBI Taxonomy" id="153920"/>
    <lineage>
        <taxon>Eukaryota</taxon>
        <taxon>Fungi</taxon>
        <taxon>Dikarya</taxon>
        <taxon>Basidiomycota</taxon>
        <taxon>Agaricomycotina</taxon>
        <taxon>Agaricomycetes</taxon>
        <taxon>Agaricomycetidae</taxon>
        <taxon>Agaricales</taxon>
        <taxon>Marasmiineae</taxon>
        <taxon>Omphalotaceae</taxon>
        <taxon>Lentinula</taxon>
    </lineage>
</organism>
<reference evidence="1" key="1">
    <citation type="submission" date="2022-08" db="EMBL/GenBank/DDBJ databases">
        <title>A Global Phylogenomic Analysis of the Shiitake Genus Lentinula.</title>
        <authorList>
            <consortium name="DOE Joint Genome Institute"/>
            <person name="Sierra-Patev S."/>
            <person name="Min B."/>
            <person name="Naranjo-Ortiz M."/>
            <person name="Looney B."/>
            <person name="Konkel Z."/>
            <person name="Slot J.C."/>
            <person name="Sakamoto Y."/>
            <person name="Steenwyk J.L."/>
            <person name="Rokas A."/>
            <person name="Carro J."/>
            <person name="Camarero S."/>
            <person name="Ferreira P."/>
            <person name="Molpeceres G."/>
            <person name="Ruiz-Duenas F.J."/>
            <person name="Serrano A."/>
            <person name="Henrissat B."/>
            <person name="Drula E."/>
            <person name="Hughes K.W."/>
            <person name="Mata J.L."/>
            <person name="Ishikawa N.K."/>
            <person name="Vargas-Isla R."/>
            <person name="Ushijima S."/>
            <person name="Smith C.A."/>
            <person name="Ahrendt S."/>
            <person name="Andreopoulos W."/>
            <person name="He G."/>
            <person name="Labutti K."/>
            <person name="Lipzen A."/>
            <person name="Ng V."/>
            <person name="Riley R."/>
            <person name="Sandor L."/>
            <person name="Barry K."/>
            <person name="Martinez A.T."/>
            <person name="Xiao Y."/>
            <person name="Gibbons J.G."/>
            <person name="Terashima K."/>
            <person name="Grigoriev I.V."/>
            <person name="Hibbett D.S."/>
        </authorList>
    </citation>
    <scope>NUCLEOTIDE SEQUENCE</scope>
    <source>
        <strain evidence="1">JLM2183</strain>
    </source>
</reference>
<comment type="caution">
    <text evidence="1">The sequence shown here is derived from an EMBL/GenBank/DDBJ whole genome shotgun (WGS) entry which is preliminary data.</text>
</comment>
<keyword evidence="2" id="KW-1185">Reference proteome</keyword>
<gene>
    <name evidence="1" type="ORF">J3R30DRAFT_1347524</name>
</gene>
<sequence length="209" mass="22775">MTSTLPSIAEWADKRTAAVYTAKSKTLAKVAIEELFAPHVKASINGRNITREEIDQLLLGMRPTEEGALGFYWTDLVGAPKDPSQRVGGNGGSMACFTYRMQDGSVSGMFIISGLRLPNPQTGELVPMFRRKGVAVIVESQSQDPAVDSRKIVEFVAVANNYPLDQLAAQEKERGTYVSNHLAQQCRMKGCTRKGDQDLGLERPGTRAG</sequence>
<evidence type="ECO:0000313" key="2">
    <source>
        <dbReference type="Proteomes" id="UP001150266"/>
    </source>
</evidence>
<accession>A0A9W9AL37</accession>
<dbReference type="OrthoDB" id="2845803at2759"/>
<evidence type="ECO:0000313" key="1">
    <source>
        <dbReference type="EMBL" id="KAJ4485362.1"/>
    </source>
</evidence>
<dbReference type="EMBL" id="JAOTPV010000003">
    <property type="protein sequence ID" value="KAJ4485362.1"/>
    <property type="molecule type" value="Genomic_DNA"/>
</dbReference>
<name>A0A9W9AL37_9AGAR</name>
<protein>
    <submittedName>
        <fullName evidence="1">Uncharacterized protein</fullName>
    </submittedName>
</protein>
<dbReference type="Proteomes" id="UP001150266">
    <property type="component" value="Unassembled WGS sequence"/>
</dbReference>
<dbReference type="AlphaFoldDB" id="A0A9W9AL37"/>